<dbReference type="EMBL" id="JAPWGY010000003">
    <property type="protein sequence ID" value="MCZ4281517.1"/>
    <property type="molecule type" value="Genomic_DNA"/>
</dbReference>
<evidence type="ECO:0000256" key="1">
    <source>
        <dbReference type="SAM" id="SignalP"/>
    </source>
</evidence>
<reference evidence="2" key="1">
    <citation type="submission" date="2022-12" db="EMBL/GenBank/DDBJ databases">
        <title>Bacterial isolates from different developmental stages of Nematostella vectensis.</title>
        <authorList>
            <person name="Fraune S."/>
        </authorList>
    </citation>
    <scope>NUCLEOTIDE SEQUENCE</scope>
    <source>
        <strain evidence="2">G21630-S1</strain>
    </source>
</reference>
<dbReference type="Proteomes" id="UP001069802">
    <property type="component" value="Unassembled WGS sequence"/>
</dbReference>
<protein>
    <submittedName>
        <fullName evidence="2">YdbL family protein</fullName>
    </submittedName>
</protein>
<gene>
    <name evidence="2" type="ORF">O4H49_12060</name>
</gene>
<keyword evidence="1" id="KW-0732">Signal</keyword>
<proteinExistence type="predicted"/>
<feature type="signal peptide" evidence="1">
    <location>
        <begin position="1"/>
        <end position="27"/>
    </location>
</feature>
<comment type="caution">
    <text evidence="2">The sequence shown here is derived from an EMBL/GenBank/DDBJ whole genome shotgun (WGS) entry which is preliminary data.</text>
</comment>
<sequence length="111" mass="11858">MVLHGMKMLRVLLVALAFTSISAASWAQDLDALRSSGAVGERYDGLAVARDASAASFVASVNAQRSKIYQERAAKEGVPAEQVGMVYGKEIRGKAPAGTWFLLQDGSWAQK</sequence>
<name>A0ABT4LNJ1_9PROT</name>
<evidence type="ECO:0000313" key="3">
    <source>
        <dbReference type="Proteomes" id="UP001069802"/>
    </source>
</evidence>
<feature type="chain" id="PRO_5046822502" evidence="1">
    <location>
        <begin position="28"/>
        <end position="111"/>
    </location>
</feature>
<evidence type="ECO:0000313" key="2">
    <source>
        <dbReference type="EMBL" id="MCZ4281517.1"/>
    </source>
</evidence>
<dbReference type="Pfam" id="PF07027">
    <property type="entry name" value="DUF1318"/>
    <property type="match status" value="1"/>
</dbReference>
<organism evidence="2 3">
    <name type="scientific">Kiloniella laminariae</name>
    <dbReference type="NCBI Taxonomy" id="454162"/>
    <lineage>
        <taxon>Bacteria</taxon>
        <taxon>Pseudomonadati</taxon>
        <taxon>Pseudomonadota</taxon>
        <taxon>Alphaproteobacteria</taxon>
        <taxon>Rhodospirillales</taxon>
        <taxon>Kiloniellaceae</taxon>
        <taxon>Kiloniella</taxon>
    </lineage>
</organism>
<accession>A0ABT4LNJ1</accession>
<dbReference type="InterPro" id="IPR008309">
    <property type="entry name" value="YdbL"/>
</dbReference>
<keyword evidence="3" id="KW-1185">Reference proteome</keyword>
<dbReference type="RefSeq" id="WP_269423667.1">
    <property type="nucleotide sequence ID" value="NZ_JAPWGY010000003.1"/>
</dbReference>